<dbReference type="InterPro" id="IPR050317">
    <property type="entry name" value="Plant_Fungal_Acyltransferase"/>
</dbReference>
<sequence length="465" mass="50815">MTAGIITVRKSTLVRPAQDTPRRRLWLSSLDLVAPGTHTPSVRFYRRRRRPDGGGRAPPADERRSFFFDGERMRRALAEALVPFYPLAGRLGRDGDGRLEIDCNGEGVLFVEADAADTAVDDYGDFAPTMEFRRLVPAVECAGGDVSAFPLLLVQVTYFKCGGVCLGVGTHHHVADGMSTSHFINSWSQLCRGTLISSMPSVDRTLLRARGPRTPSFQHVEYLPAPAMLPSTAQLLSSNDSTPSVEIFKLTRSDLARLRSLQLPSSRYEAARPRLSTFAVVAANVWRCVSLARGVPPEQPTMLLAAVDGRTRLRRPPLPDGYFGNVVFTAAPIAETATVTNGEAAGVIQAALDRMDGDYCRSALDYLDQQPDLSALARGSTTFRYNLGLTSWVRMPTHVADFGWGRPVFMGPGAIAQEGLGFVLPSTSGDGSLSVAICLQADHMEKFRILMYEENAERTTRCSKM</sequence>
<keyword evidence="3" id="KW-0012">Acyltransferase</keyword>
<dbReference type="OrthoDB" id="671439at2759"/>
<evidence type="ECO:0000313" key="4">
    <source>
        <dbReference type="EMBL" id="TVU41665.1"/>
    </source>
</evidence>
<comment type="caution">
    <text evidence="4">The sequence shown here is derived from an EMBL/GenBank/DDBJ whole genome shotgun (WGS) entry which is preliminary data.</text>
</comment>
<reference evidence="4 5" key="1">
    <citation type="journal article" date="2019" name="Sci. Rep.">
        <title>A high-quality genome of Eragrostis curvula grass provides insights into Poaceae evolution and supports new strategies to enhance forage quality.</title>
        <authorList>
            <person name="Carballo J."/>
            <person name="Santos B.A.C.M."/>
            <person name="Zappacosta D."/>
            <person name="Garbus I."/>
            <person name="Selva J.P."/>
            <person name="Gallo C.A."/>
            <person name="Diaz A."/>
            <person name="Albertini E."/>
            <person name="Caccamo M."/>
            <person name="Echenique V."/>
        </authorList>
    </citation>
    <scope>NUCLEOTIDE SEQUENCE [LARGE SCALE GENOMIC DNA]</scope>
    <source>
        <strain evidence="5">cv. Victoria</strain>
        <tissue evidence="4">Leaf</tissue>
    </source>
</reference>
<keyword evidence="5" id="KW-1185">Reference proteome</keyword>
<name>A0A5J9W172_9POAL</name>
<dbReference type="GO" id="GO:0016747">
    <property type="term" value="F:acyltransferase activity, transferring groups other than amino-acyl groups"/>
    <property type="evidence" value="ECO:0007669"/>
    <property type="project" value="TreeGrafter"/>
</dbReference>
<keyword evidence="2" id="KW-0808">Transferase</keyword>
<protein>
    <submittedName>
        <fullName evidence="4">Uncharacterized protein</fullName>
    </submittedName>
</protein>
<dbReference type="PANTHER" id="PTHR31642:SF11">
    <property type="entry name" value="SHIKIMATE O-HYDROXYCINNAMOYLTRANSFERASE"/>
    <property type="match status" value="1"/>
</dbReference>
<gene>
    <name evidence="4" type="ORF">EJB05_15204</name>
</gene>
<evidence type="ECO:0000256" key="2">
    <source>
        <dbReference type="ARBA" id="ARBA00022679"/>
    </source>
</evidence>
<proteinExistence type="inferred from homology"/>
<evidence type="ECO:0000256" key="3">
    <source>
        <dbReference type="ARBA" id="ARBA00023315"/>
    </source>
</evidence>
<dbReference type="FunFam" id="3.30.559.10:FF:000008">
    <property type="entry name" value="Tryptamine hydroxycinnamoyl transferase"/>
    <property type="match status" value="1"/>
</dbReference>
<evidence type="ECO:0000313" key="5">
    <source>
        <dbReference type="Proteomes" id="UP000324897"/>
    </source>
</evidence>
<dbReference type="PANTHER" id="PTHR31642">
    <property type="entry name" value="TRICHOTHECENE 3-O-ACETYLTRANSFERASE"/>
    <property type="match status" value="1"/>
</dbReference>
<dbReference type="Pfam" id="PF02458">
    <property type="entry name" value="Transferase"/>
    <property type="match status" value="1"/>
</dbReference>
<organism evidence="4 5">
    <name type="scientific">Eragrostis curvula</name>
    <name type="common">weeping love grass</name>
    <dbReference type="NCBI Taxonomy" id="38414"/>
    <lineage>
        <taxon>Eukaryota</taxon>
        <taxon>Viridiplantae</taxon>
        <taxon>Streptophyta</taxon>
        <taxon>Embryophyta</taxon>
        <taxon>Tracheophyta</taxon>
        <taxon>Spermatophyta</taxon>
        <taxon>Magnoliopsida</taxon>
        <taxon>Liliopsida</taxon>
        <taxon>Poales</taxon>
        <taxon>Poaceae</taxon>
        <taxon>PACMAD clade</taxon>
        <taxon>Chloridoideae</taxon>
        <taxon>Eragrostideae</taxon>
        <taxon>Eragrostidinae</taxon>
        <taxon>Eragrostis</taxon>
    </lineage>
</organism>
<dbReference type="EMBL" id="RWGY01000007">
    <property type="protein sequence ID" value="TVU41665.1"/>
    <property type="molecule type" value="Genomic_DNA"/>
</dbReference>
<dbReference type="SUPFAM" id="SSF52777">
    <property type="entry name" value="CoA-dependent acyltransferases"/>
    <property type="match status" value="1"/>
</dbReference>
<dbReference type="Gramene" id="TVU41665">
    <property type="protein sequence ID" value="TVU41665"/>
    <property type="gene ID" value="EJB05_15204"/>
</dbReference>
<dbReference type="Proteomes" id="UP000324897">
    <property type="component" value="Chromosome 4"/>
</dbReference>
<evidence type="ECO:0000256" key="1">
    <source>
        <dbReference type="ARBA" id="ARBA00009861"/>
    </source>
</evidence>
<dbReference type="Gene3D" id="3.30.559.10">
    <property type="entry name" value="Chloramphenicol acetyltransferase-like domain"/>
    <property type="match status" value="2"/>
</dbReference>
<accession>A0A5J9W172</accession>
<dbReference type="InterPro" id="IPR023213">
    <property type="entry name" value="CAT-like_dom_sf"/>
</dbReference>
<comment type="similarity">
    <text evidence="1">Belongs to the plant acyltransferase family.</text>
</comment>
<dbReference type="AlphaFoldDB" id="A0A5J9W172"/>
<feature type="non-terminal residue" evidence="4">
    <location>
        <position position="1"/>
    </location>
</feature>